<proteinExistence type="predicted"/>
<dbReference type="AlphaFoldDB" id="A0A4R1L203"/>
<reference evidence="1 2" key="1">
    <citation type="submission" date="2019-03" db="EMBL/GenBank/DDBJ databases">
        <title>Genomic Encyclopedia of Type Strains, Phase IV (KMG-IV): sequencing the most valuable type-strain genomes for metagenomic binning, comparative biology and taxonomic classification.</title>
        <authorList>
            <person name="Goeker M."/>
        </authorList>
    </citation>
    <scope>NUCLEOTIDE SEQUENCE [LARGE SCALE GENOMIC DNA]</scope>
    <source>
        <strain evidence="1 2">DSM 103428</strain>
    </source>
</reference>
<gene>
    <name evidence="1" type="ORF">C7378_2643</name>
</gene>
<accession>A0A4R1L203</accession>
<evidence type="ECO:0000313" key="1">
    <source>
        <dbReference type="EMBL" id="TCK72012.1"/>
    </source>
</evidence>
<protein>
    <submittedName>
        <fullName evidence="1">Uncharacterized protein</fullName>
    </submittedName>
</protein>
<name>A0A4R1L203_9BACT</name>
<comment type="caution">
    <text evidence="1">The sequence shown here is derived from an EMBL/GenBank/DDBJ whole genome shotgun (WGS) entry which is preliminary data.</text>
</comment>
<organism evidence="1 2">
    <name type="scientific">Acidipila rosea</name>
    <dbReference type="NCBI Taxonomy" id="768535"/>
    <lineage>
        <taxon>Bacteria</taxon>
        <taxon>Pseudomonadati</taxon>
        <taxon>Acidobacteriota</taxon>
        <taxon>Terriglobia</taxon>
        <taxon>Terriglobales</taxon>
        <taxon>Acidobacteriaceae</taxon>
        <taxon>Acidipila</taxon>
    </lineage>
</organism>
<keyword evidence="2" id="KW-1185">Reference proteome</keyword>
<evidence type="ECO:0000313" key="2">
    <source>
        <dbReference type="Proteomes" id="UP000295210"/>
    </source>
</evidence>
<sequence>MAVSSCEMRLLLTFMSEPSMSKIPEAQAQELRRLSHDLSNALEIIVQTNYLLGMGNLDENAEQWRNMLSSGVDQVAKLNRELREYVLANS</sequence>
<dbReference type="Proteomes" id="UP000295210">
    <property type="component" value="Unassembled WGS sequence"/>
</dbReference>
<dbReference type="EMBL" id="SMGK01000004">
    <property type="protein sequence ID" value="TCK72012.1"/>
    <property type="molecule type" value="Genomic_DNA"/>
</dbReference>